<dbReference type="Proteomes" id="UP001255416">
    <property type="component" value="Unassembled WGS sequence"/>
</dbReference>
<gene>
    <name evidence="2" type="ORF">QO231_12120</name>
</gene>
<organism evidence="2 3">
    <name type="scientific">Sedimentitalea todarodis</name>
    <dbReference type="NCBI Taxonomy" id="1631240"/>
    <lineage>
        <taxon>Bacteria</taxon>
        <taxon>Pseudomonadati</taxon>
        <taxon>Pseudomonadota</taxon>
        <taxon>Alphaproteobacteria</taxon>
        <taxon>Rhodobacterales</taxon>
        <taxon>Paracoccaceae</taxon>
        <taxon>Sedimentitalea</taxon>
    </lineage>
</organism>
<name>A0ABU3VEI9_9RHOB</name>
<dbReference type="Gene3D" id="3.10.450.160">
    <property type="entry name" value="inner membrane protein cigr"/>
    <property type="match status" value="1"/>
</dbReference>
<evidence type="ECO:0000256" key="1">
    <source>
        <dbReference type="SAM" id="SignalP"/>
    </source>
</evidence>
<evidence type="ECO:0000313" key="3">
    <source>
        <dbReference type="Proteomes" id="UP001255416"/>
    </source>
</evidence>
<keyword evidence="1" id="KW-0732">Signal</keyword>
<protein>
    <submittedName>
        <fullName evidence="2">Excinuclease ABC subunit A</fullName>
    </submittedName>
</protein>
<comment type="caution">
    <text evidence="2">The sequence shown here is derived from an EMBL/GenBank/DDBJ whole genome shotgun (WGS) entry which is preliminary data.</text>
</comment>
<evidence type="ECO:0000313" key="2">
    <source>
        <dbReference type="EMBL" id="MDU9004595.1"/>
    </source>
</evidence>
<accession>A0ABU3VEI9</accession>
<proteinExistence type="predicted"/>
<keyword evidence="3" id="KW-1185">Reference proteome</keyword>
<feature type="chain" id="PRO_5045135838" evidence="1">
    <location>
        <begin position="26"/>
        <end position="115"/>
    </location>
</feature>
<dbReference type="EMBL" id="JASMWN010000008">
    <property type="protein sequence ID" value="MDU9004595.1"/>
    <property type="molecule type" value="Genomic_DNA"/>
</dbReference>
<sequence>MRMTYVIPVLGFCVALLASAFSVDAKDKMNHAGNCPPGLAKKSPACIPPGQAKKLYPQYQVGDRVTGDYVLVDRPGRYGLDPRQTYYRIGDNVFRVNQQTREVLDFIGAASALLN</sequence>
<feature type="signal peptide" evidence="1">
    <location>
        <begin position="1"/>
        <end position="25"/>
    </location>
</feature>
<dbReference type="RefSeq" id="WP_316776459.1">
    <property type="nucleotide sequence ID" value="NZ_JASMWN010000008.1"/>
</dbReference>
<reference evidence="3" key="1">
    <citation type="submission" date="2023-05" db="EMBL/GenBank/DDBJ databases">
        <title>Sedimentitalea sp. nov. JM2-8.</title>
        <authorList>
            <person name="Huang J."/>
        </authorList>
    </citation>
    <scope>NUCLEOTIDE SEQUENCE [LARGE SCALE GENOMIC DNA]</scope>
    <source>
        <strain evidence="3">KHS03</strain>
    </source>
</reference>